<dbReference type="AlphaFoldDB" id="A0A378JY51"/>
<dbReference type="Proteomes" id="UP000054985">
    <property type="component" value="Unassembled WGS sequence"/>
</dbReference>
<dbReference type="STRING" id="39962.Lmor_0790"/>
<accession>A0A378JY51</accession>
<evidence type="ECO:0000313" key="3">
    <source>
        <dbReference type="EMBL" id="STX61949.1"/>
    </source>
</evidence>
<dbReference type="EMBL" id="UGOG01000001">
    <property type="protein sequence ID" value="STX61949.1"/>
    <property type="molecule type" value="Genomic_DNA"/>
</dbReference>
<sequence length="504" mass="57907">MRKLLVGLILISSLAHAKCMVYMNNKPLGRIMHDPLFVMLSSATSCPVTIHELKKIIDENGMHEQISMVANRGRNNPYQGSFSFFESIFGRLPGGSLIARGDLFLGYFTDVHDSEIILDQQSEPRKLLIEAIAWDKQKGFYNFYELRGIEHNAVRWFYRGDSADAYQDNKWLYRDTPKEEHHFGHRMRCSACHNSGGPILKELEKPHNDWWTVRRPLILTPNSPDNEVKALLNEVEDAALFTKDVSAGLEKLARSKSMAQFQKKLSLQEQLRPLFCTTEINIESSTEQSDRRIVIPSSFWLHPLLGRIDVSVSRQDYEQVLQEFDMQFPETTLRDADHAWLTPVNAKAGIQMIHQLIHQNVINKHFAESVLMVDFTHPLFSSQRCDLLKLLPEQSTGDWLNSFLNNLRENSAQFQGATLLADYLANDAYTHEVFMKYINQYRDNLNQLVSTLSGVRSSYQHLMELRELVYASELSHNPLGQILEPGFRVIFSVSMLNNTMDVPT</sequence>
<organism evidence="3 5">
    <name type="scientific">Legionella moravica</name>
    <dbReference type="NCBI Taxonomy" id="39962"/>
    <lineage>
        <taxon>Bacteria</taxon>
        <taxon>Pseudomonadati</taxon>
        <taxon>Pseudomonadota</taxon>
        <taxon>Gammaproteobacteria</taxon>
        <taxon>Legionellales</taxon>
        <taxon>Legionellaceae</taxon>
        <taxon>Legionella</taxon>
    </lineage>
</organism>
<dbReference type="RefSeq" id="WP_028384097.1">
    <property type="nucleotide sequence ID" value="NZ_CAAAJG010000002.1"/>
</dbReference>
<feature type="chain" id="PRO_5016565021" evidence="1">
    <location>
        <begin position="18"/>
        <end position="504"/>
    </location>
</feature>
<keyword evidence="1" id="KW-0732">Signal</keyword>
<evidence type="ECO:0000313" key="2">
    <source>
        <dbReference type="EMBL" id="KTD35343.1"/>
    </source>
</evidence>
<reference evidence="2 4" key="1">
    <citation type="submission" date="2015-11" db="EMBL/GenBank/DDBJ databases">
        <title>Genomic analysis of 38 Legionella species identifies large and diverse effector repertoires.</title>
        <authorList>
            <person name="Burstein D."/>
            <person name="Amaro F."/>
            <person name="Zusman T."/>
            <person name="Lifshitz Z."/>
            <person name="Cohen O."/>
            <person name="Gilbert J.A."/>
            <person name="Pupko T."/>
            <person name="Shuman H.A."/>
            <person name="Segal G."/>
        </authorList>
    </citation>
    <scope>NUCLEOTIDE SEQUENCE [LARGE SCALE GENOMIC DNA]</scope>
    <source>
        <strain evidence="2 4">ATCC 43877</strain>
    </source>
</reference>
<evidence type="ECO:0000313" key="4">
    <source>
        <dbReference type="Proteomes" id="UP000054985"/>
    </source>
</evidence>
<keyword evidence="4" id="KW-1185">Reference proteome</keyword>
<feature type="signal peptide" evidence="1">
    <location>
        <begin position="1"/>
        <end position="17"/>
    </location>
</feature>
<dbReference type="OrthoDB" id="8565154at2"/>
<evidence type="ECO:0000256" key="1">
    <source>
        <dbReference type="SAM" id="SignalP"/>
    </source>
</evidence>
<proteinExistence type="predicted"/>
<evidence type="ECO:0000313" key="5">
    <source>
        <dbReference type="Proteomes" id="UP000254040"/>
    </source>
</evidence>
<dbReference type="Proteomes" id="UP000254040">
    <property type="component" value="Unassembled WGS sequence"/>
</dbReference>
<protein>
    <submittedName>
        <fullName evidence="3">Rod shape-determining protein MreB</fullName>
    </submittedName>
</protein>
<gene>
    <name evidence="3" type="primary">mreB_1</name>
    <name evidence="2" type="synonym">mreB</name>
    <name evidence="2" type="ORF">Lmor_0790</name>
    <name evidence="3" type="ORF">NCTC12239_00867</name>
</gene>
<reference evidence="3 5" key="2">
    <citation type="submission" date="2018-06" db="EMBL/GenBank/DDBJ databases">
        <authorList>
            <consortium name="Pathogen Informatics"/>
            <person name="Doyle S."/>
        </authorList>
    </citation>
    <scope>NUCLEOTIDE SEQUENCE [LARGE SCALE GENOMIC DNA]</scope>
    <source>
        <strain evidence="3 5">NCTC12239</strain>
    </source>
</reference>
<dbReference type="EMBL" id="LNYN01000014">
    <property type="protein sequence ID" value="KTD35343.1"/>
    <property type="molecule type" value="Genomic_DNA"/>
</dbReference>
<name>A0A378JY51_9GAMM</name>